<dbReference type="InterPro" id="IPR051162">
    <property type="entry name" value="T4SS_component"/>
</dbReference>
<accession>A0ABU4GLV8</accession>
<sequence length="620" mass="70496">MKEIVVVNDVNENVLNIITPSGIDYDNSHINIGENAGAIFTISKYPSHVDYGWLVDLCSLEGTATVIEYRHTSPARMIKVMNKRISELKSNAETAKEESERQSYARGVKDLKEMIKRIGIQNEPVGYINIMLLIQSPSSETLNQRVKRVSGSVSVAECNMRNLKYRQLQAYQAMSPFGLPDRENVSNMGERSMPISTFIGGFPMASSGLNDKDGYFLGKTRNKKIIRVNTWLRNKDRTNSNWIITGLPGTGKSTAIKDILTMEFALGAKIIIFDPETEYVDLARHEFINGEVLNCASGLNSRINPLQIRPAPYIRQEDLDEGEELSDYFVYDLSNGVSDMALYIQQLRFFFSLYFGKKEFTATIKTHLEKCLIELYGKFGITWDTDIRNLKNEDFPIMEDLYHLVKEKADDETESYLKNIYRNLEDLLFSAGEGADSHLWDGHTTLDPKTDFVDLVVSGLLEADDNVRNAQFYNITTWAWQKMSEDRTQKVIFVVDEGYLFVDPENPDLMKFFRNISKRDRKYEGGLMFITHSCVDIMDESVKRYGQALMDNACYKFLMGCDGKNLKDTTELFNLSEKEVAILAAKNRGQGIFMAGSTRINLTVEVSDEFLKMFGKAGGR</sequence>
<comment type="caution">
    <text evidence="2">The sequence shown here is derived from an EMBL/GenBank/DDBJ whole genome shotgun (WGS) entry which is preliminary data.</text>
</comment>
<organism evidence="2 3">
    <name type="scientific">Clostridium boliviensis</name>
    <dbReference type="NCBI Taxonomy" id="318465"/>
    <lineage>
        <taxon>Bacteria</taxon>
        <taxon>Bacillati</taxon>
        <taxon>Bacillota</taxon>
        <taxon>Clostridia</taxon>
        <taxon>Eubacteriales</taxon>
        <taxon>Clostridiaceae</taxon>
        <taxon>Clostridium</taxon>
    </lineage>
</organism>
<dbReference type="EMBL" id="JAWONS010000165">
    <property type="protein sequence ID" value="MDW2797985.1"/>
    <property type="molecule type" value="Genomic_DNA"/>
</dbReference>
<feature type="domain" description="Helicase HerA central" evidence="1">
    <location>
        <begin position="246"/>
        <end position="425"/>
    </location>
</feature>
<gene>
    <name evidence="2" type="ORF">RZO55_10400</name>
</gene>
<dbReference type="Gene3D" id="3.40.50.300">
    <property type="entry name" value="P-loop containing nucleotide triphosphate hydrolases"/>
    <property type="match status" value="1"/>
</dbReference>
<dbReference type="InterPro" id="IPR027417">
    <property type="entry name" value="P-loop_NTPase"/>
</dbReference>
<name>A0ABU4GLV8_9CLOT</name>
<dbReference type="PANTHER" id="PTHR30121">
    <property type="entry name" value="UNCHARACTERIZED PROTEIN YJGR-RELATED"/>
    <property type="match status" value="1"/>
</dbReference>
<proteinExistence type="predicted"/>
<dbReference type="SUPFAM" id="SSF52540">
    <property type="entry name" value="P-loop containing nucleoside triphosphate hydrolases"/>
    <property type="match status" value="1"/>
</dbReference>
<reference evidence="2 3" key="1">
    <citation type="submission" date="2023-10" db="EMBL/GenBank/DDBJ databases">
        <title>A novel Glycoside Hydrolase 43-Like Enzyme from Clostrdium boliviensis is an Endo-xylanase, and a Candidate for Xylooligosaccharides Production from Different Xylan Substrates.</title>
        <authorList>
            <person name="Alvarez M.T."/>
            <person name="Rocabado-Villegas L.R."/>
            <person name="Salas-Veizaga D.M."/>
            <person name="Linares-Pasten J.A."/>
            <person name="Gudmundsdottir E.E."/>
            <person name="Hreggvidsson G.O."/>
            <person name="Adlercreutz P."/>
            <person name="Nordberg Karlsson E."/>
        </authorList>
    </citation>
    <scope>NUCLEOTIDE SEQUENCE [LARGE SCALE GENOMIC DNA]</scope>
    <source>
        <strain evidence="2 3">E-1</strain>
    </source>
</reference>
<dbReference type="CDD" id="cd01127">
    <property type="entry name" value="TrwB_TraG_TraD_VirD4"/>
    <property type="match status" value="2"/>
</dbReference>
<dbReference type="PANTHER" id="PTHR30121:SF6">
    <property type="entry name" value="SLR6007 PROTEIN"/>
    <property type="match status" value="1"/>
</dbReference>
<evidence type="ECO:0000313" key="2">
    <source>
        <dbReference type="EMBL" id="MDW2797985.1"/>
    </source>
</evidence>
<keyword evidence="3" id="KW-1185">Reference proteome</keyword>
<evidence type="ECO:0000259" key="1">
    <source>
        <dbReference type="Pfam" id="PF01935"/>
    </source>
</evidence>
<dbReference type="InterPro" id="IPR002789">
    <property type="entry name" value="HerA_central"/>
</dbReference>
<evidence type="ECO:0000313" key="3">
    <source>
        <dbReference type="Proteomes" id="UP001276854"/>
    </source>
</evidence>
<dbReference type="Gene3D" id="1.10.8.730">
    <property type="match status" value="1"/>
</dbReference>
<protein>
    <submittedName>
        <fullName evidence="2">DUF87 domain-containing protein</fullName>
    </submittedName>
</protein>
<dbReference type="Proteomes" id="UP001276854">
    <property type="component" value="Unassembled WGS sequence"/>
</dbReference>
<dbReference type="Pfam" id="PF01935">
    <property type="entry name" value="DUF87"/>
    <property type="match status" value="1"/>
</dbReference>
<dbReference type="RefSeq" id="WP_318064227.1">
    <property type="nucleotide sequence ID" value="NZ_JAWONS010000165.1"/>
</dbReference>